<gene>
    <name evidence="2" type="ORF">CPLU01_01539</name>
</gene>
<evidence type="ECO:0000256" key="1">
    <source>
        <dbReference type="SAM" id="MobiDB-lite"/>
    </source>
</evidence>
<keyword evidence="3" id="KW-1185">Reference proteome</keyword>
<comment type="caution">
    <text evidence="2">The sequence shown here is derived from an EMBL/GenBank/DDBJ whole genome shotgun (WGS) entry which is preliminary data.</text>
</comment>
<protein>
    <submittedName>
        <fullName evidence="2">Uncharacterized protein</fullName>
    </submittedName>
</protein>
<evidence type="ECO:0000313" key="3">
    <source>
        <dbReference type="Proteomes" id="UP000654918"/>
    </source>
</evidence>
<dbReference type="AlphaFoldDB" id="A0A8H6NP36"/>
<feature type="compositionally biased region" description="Polar residues" evidence="1">
    <location>
        <begin position="16"/>
        <end position="29"/>
    </location>
</feature>
<organism evidence="2 3">
    <name type="scientific">Colletotrichum plurivorum</name>
    <dbReference type="NCBI Taxonomy" id="2175906"/>
    <lineage>
        <taxon>Eukaryota</taxon>
        <taxon>Fungi</taxon>
        <taxon>Dikarya</taxon>
        <taxon>Ascomycota</taxon>
        <taxon>Pezizomycotina</taxon>
        <taxon>Sordariomycetes</taxon>
        <taxon>Hypocreomycetidae</taxon>
        <taxon>Glomerellales</taxon>
        <taxon>Glomerellaceae</taxon>
        <taxon>Colletotrichum</taxon>
        <taxon>Colletotrichum orchidearum species complex</taxon>
    </lineage>
</organism>
<reference evidence="2" key="1">
    <citation type="journal article" date="2020" name="Phytopathology">
        <title>Genome Sequence Resources of Colletotrichum truncatum, C. plurivorum, C. musicola, and C. sojae: Four Species Pathogenic to Soybean (Glycine max).</title>
        <authorList>
            <person name="Rogerio F."/>
            <person name="Boufleur T.R."/>
            <person name="Ciampi-Guillardi M."/>
            <person name="Sukno S.A."/>
            <person name="Thon M.R."/>
            <person name="Massola Junior N.S."/>
            <person name="Baroncelli R."/>
        </authorList>
    </citation>
    <scope>NUCLEOTIDE SEQUENCE</scope>
    <source>
        <strain evidence="2">LFN00145</strain>
    </source>
</reference>
<dbReference type="EMBL" id="WIGO01000010">
    <property type="protein sequence ID" value="KAF6839942.1"/>
    <property type="molecule type" value="Genomic_DNA"/>
</dbReference>
<proteinExistence type="predicted"/>
<name>A0A8H6NP36_9PEZI</name>
<dbReference type="Proteomes" id="UP000654918">
    <property type="component" value="Unassembled WGS sequence"/>
</dbReference>
<evidence type="ECO:0000313" key="2">
    <source>
        <dbReference type="EMBL" id="KAF6839942.1"/>
    </source>
</evidence>
<accession>A0A8H6NP36</accession>
<sequence length="107" mass="11851">MSGVELEAAQKRQAVPAQSSVVEQYSRLTLSRPRPASPQRGRLPLAKTNTITPAPHLSCSKTPSDAERVPMRDIAPALPWEFGPRARRWLTCTQLDSHRLPPAMLTL</sequence>
<feature type="region of interest" description="Disordered" evidence="1">
    <location>
        <begin position="1"/>
        <end position="71"/>
    </location>
</feature>